<reference evidence="4" key="1">
    <citation type="submission" date="2024-02" db="UniProtKB">
        <authorList>
            <consortium name="WormBaseParasite"/>
        </authorList>
    </citation>
    <scope>IDENTIFICATION</scope>
</reference>
<protein>
    <submittedName>
        <fullName evidence="4">Protein kinase domain-containing protein</fullName>
    </submittedName>
</protein>
<feature type="region of interest" description="Disordered" evidence="1">
    <location>
        <begin position="335"/>
        <end position="398"/>
    </location>
</feature>
<dbReference type="PROSITE" id="PS50011">
    <property type="entry name" value="PROTEIN_KINASE_DOM"/>
    <property type="match status" value="1"/>
</dbReference>
<evidence type="ECO:0000313" key="4">
    <source>
        <dbReference type="WBParaSite" id="MBELARI_LOCUS7969"/>
    </source>
</evidence>
<dbReference type="PANTHER" id="PTHR11909">
    <property type="entry name" value="CASEIN KINASE-RELATED"/>
    <property type="match status" value="1"/>
</dbReference>
<evidence type="ECO:0000256" key="1">
    <source>
        <dbReference type="SAM" id="MobiDB-lite"/>
    </source>
</evidence>
<dbReference type="InterPro" id="IPR000719">
    <property type="entry name" value="Prot_kinase_dom"/>
</dbReference>
<accession>A0AAF3FPF8</accession>
<evidence type="ECO:0000313" key="3">
    <source>
        <dbReference type="Proteomes" id="UP000887575"/>
    </source>
</evidence>
<keyword evidence="3" id="KW-1185">Reference proteome</keyword>
<dbReference type="GO" id="GO:0004672">
    <property type="term" value="F:protein kinase activity"/>
    <property type="evidence" value="ECO:0007669"/>
    <property type="project" value="InterPro"/>
</dbReference>
<sequence>MSSVPVSSTEAIPTCYCLRAGTQFDGRKGRYEIIQTIRHLVHGDIYKVKYIEGKSVELVIVKTESNSIPDSIARLKKEVGILQDVNAERLKGTGKFQQFPICLDRGRANFKFLVLKMVGPDLHFLRTKLLKKNFSKSTAFRIAQWSLQAIVDLHEIGWIHRDIRPANFWIGYGLHNECIYLFDFLKIRQVVRKGKHTPKREGLQTDVQYTHYKFLSRAAAQGYDQSRRDDYEMWAYMVVDLFDMSALPWRDLKRQQDIIRSKIDFFASKKVREVALREIPDFEGVFDYIKRMHFTDEGRPSLFRDYLKTIKKRYNINVNEPLDWNHEMATQHALASTDTSSYPHVESVDNLASSGSGLSRKRSGTCRVTKKPSDKKEKQESKPQKKETAKVIKKDADEEDDLMKVEGNNEKAYVRADMVVKGITKKKPRKCQEEDVEAYDNVNFA</sequence>
<dbReference type="Proteomes" id="UP000887575">
    <property type="component" value="Unassembled WGS sequence"/>
</dbReference>
<dbReference type="InterPro" id="IPR011009">
    <property type="entry name" value="Kinase-like_dom_sf"/>
</dbReference>
<feature type="compositionally biased region" description="Basic and acidic residues" evidence="1">
    <location>
        <begin position="371"/>
        <end position="398"/>
    </location>
</feature>
<dbReference type="GO" id="GO:0005524">
    <property type="term" value="F:ATP binding"/>
    <property type="evidence" value="ECO:0007669"/>
    <property type="project" value="InterPro"/>
</dbReference>
<dbReference type="SUPFAM" id="SSF56112">
    <property type="entry name" value="Protein kinase-like (PK-like)"/>
    <property type="match status" value="1"/>
</dbReference>
<name>A0AAF3FPF8_9BILA</name>
<organism evidence="3 4">
    <name type="scientific">Mesorhabditis belari</name>
    <dbReference type="NCBI Taxonomy" id="2138241"/>
    <lineage>
        <taxon>Eukaryota</taxon>
        <taxon>Metazoa</taxon>
        <taxon>Ecdysozoa</taxon>
        <taxon>Nematoda</taxon>
        <taxon>Chromadorea</taxon>
        <taxon>Rhabditida</taxon>
        <taxon>Rhabditina</taxon>
        <taxon>Rhabditomorpha</taxon>
        <taxon>Rhabditoidea</taxon>
        <taxon>Rhabditidae</taxon>
        <taxon>Mesorhabditinae</taxon>
        <taxon>Mesorhabditis</taxon>
    </lineage>
</organism>
<dbReference type="Gene3D" id="1.10.510.10">
    <property type="entry name" value="Transferase(Phosphotransferase) domain 1"/>
    <property type="match status" value="1"/>
</dbReference>
<feature type="domain" description="Protein kinase" evidence="2">
    <location>
        <begin position="31"/>
        <end position="329"/>
    </location>
</feature>
<proteinExistence type="predicted"/>
<dbReference type="InterPro" id="IPR050235">
    <property type="entry name" value="CK1_Ser-Thr_kinase"/>
</dbReference>
<dbReference type="AlphaFoldDB" id="A0AAF3FPF8"/>
<feature type="compositionally biased region" description="Basic residues" evidence="1">
    <location>
        <begin position="359"/>
        <end position="370"/>
    </location>
</feature>
<evidence type="ECO:0000259" key="2">
    <source>
        <dbReference type="PROSITE" id="PS50011"/>
    </source>
</evidence>
<dbReference type="WBParaSite" id="MBELARI_LOCUS7969">
    <property type="protein sequence ID" value="MBELARI_LOCUS7969"/>
    <property type="gene ID" value="MBELARI_LOCUS7969"/>
</dbReference>